<dbReference type="GO" id="GO:0005886">
    <property type="term" value="C:plasma membrane"/>
    <property type="evidence" value="ECO:0007669"/>
    <property type="project" value="UniProtKB-SubCell"/>
</dbReference>
<dbReference type="NCBIfam" id="TIGR04154">
    <property type="entry name" value="archaeo_STT3"/>
    <property type="match status" value="1"/>
</dbReference>
<dbReference type="UniPathway" id="UPA00378"/>
<dbReference type="Pfam" id="PF02516">
    <property type="entry name" value="STT3"/>
    <property type="match status" value="1"/>
</dbReference>
<keyword evidence="12 18" id="KW-1133">Transmembrane helix</keyword>
<dbReference type="Pfam" id="PF18079">
    <property type="entry name" value="AglB_L1"/>
    <property type="match status" value="1"/>
</dbReference>
<feature type="transmembrane region" description="Helical" evidence="18">
    <location>
        <begin position="270"/>
        <end position="290"/>
    </location>
</feature>
<evidence type="ECO:0000256" key="4">
    <source>
        <dbReference type="ARBA" id="ARBA00004922"/>
    </source>
</evidence>
<dbReference type="OrthoDB" id="82393at2157"/>
<comment type="cofactor">
    <cofactor evidence="1">
        <name>Mn(2+)</name>
        <dbReference type="ChEBI" id="CHEBI:29035"/>
    </cofactor>
</comment>
<keyword evidence="13 18" id="KW-0472">Membrane</keyword>
<feature type="transmembrane region" description="Helical" evidence="18">
    <location>
        <begin position="181"/>
        <end position="201"/>
    </location>
</feature>
<evidence type="ECO:0000256" key="1">
    <source>
        <dbReference type="ARBA" id="ARBA00001936"/>
    </source>
</evidence>
<evidence type="ECO:0000256" key="7">
    <source>
        <dbReference type="ARBA" id="ARBA00022676"/>
    </source>
</evidence>
<comment type="cofactor">
    <cofactor evidence="2">
        <name>Mg(2+)</name>
        <dbReference type="ChEBI" id="CHEBI:18420"/>
    </cofactor>
</comment>
<evidence type="ECO:0000256" key="15">
    <source>
        <dbReference type="ARBA" id="ARBA00030679"/>
    </source>
</evidence>
<dbReference type="EMBL" id="FTNO01000001">
    <property type="protein sequence ID" value="SIR17635.1"/>
    <property type="molecule type" value="Genomic_DNA"/>
</dbReference>
<accession>A0A1N6YSQ4</accession>
<evidence type="ECO:0000259" key="19">
    <source>
        <dbReference type="Pfam" id="PF02516"/>
    </source>
</evidence>
<comment type="subcellular location">
    <subcellularLocation>
        <location evidence="3">Cell membrane</location>
        <topology evidence="3">Multi-pass membrane protein</topology>
    </subcellularLocation>
</comment>
<feature type="transmembrane region" description="Helical" evidence="18">
    <location>
        <begin position="97"/>
        <end position="115"/>
    </location>
</feature>
<keyword evidence="10" id="KW-0479">Metal-binding</keyword>
<dbReference type="AlphaFoldDB" id="A0A1N6YSQ4"/>
<evidence type="ECO:0000256" key="14">
    <source>
        <dbReference type="ARBA" id="ARBA00023211"/>
    </source>
</evidence>
<name>A0A1N6YSQ4_9EURY</name>
<keyword evidence="11" id="KW-0460">Magnesium</keyword>
<evidence type="ECO:0000256" key="11">
    <source>
        <dbReference type="ARBA" id="ARBA00022842"/>
    </source>
</evidence>
<keyword evidence="23" id="KW-1185">Reference proteome</keyword>
<feature type="transmembrane region" description="Helical" evidence="18">
    <location>
        <begin position="25"/>
        <end position="43"/>
    </location>
</feature>
<feature type="domain" description="Oligosaccharyl transferase STT3 N-terminal" evidence="19">
    <location>
        <begin position="36"/>
        <end position="500"/>
    </location>
</feature>
<dbReference type="InterPro" id="IPR054479">
    <property type="entry name" value="AglB-like_core"/>
</dbReference>
<feature type="domain" description="AglB-like core" evidence="21">
    <location>
        <begin position="531"/>
        <end position="644"/>
    </location>
</feature>
<evidence type="ECO:0000256" key="10">
    <source>
        <dbReference type="ARBA" id="ARBA00022723"/>
    </source>
</evidence>
<evidence type="ECO:0000259" key="21">
    <source>
        <dbReference type="Pfam" id="PF22627"/>
    </source>
</evidence>
<keyword evidence="7" id="KW-0328">Glycosyltransferase</keyword>
<evidence type="ECO:0000256" key="5">
    <source>
        <dbReference type="ARBA" id="ARBA00010810"/>
    </source>
</evidence>
<comment type="pathway">
    <text evidence="4">Protein modification; protein glycosylation.</text>
</comment>
<sequence length="1021" mass="111118">MSQGTEQVEESSNLADSVLDQIEDWYHIPALALLLGFMLWVRLQSYDRFTRNGEVFFAGNDAWYHLRQVQYTVNNWPATMPFDPWTYYPQGTSVGQFGTLYDQLVATAALIVGLGDPSQQTVALTLLVAPAVFGTLVAVPTYFVGKRLGGRLGGVFGVLVLALIPGEFLRRGLVGFADHNVVEPFFQTLAVLAMMVAVSIAERERPVFELLADRDFAAVRRPLGYSVLAGVATALYLWTWPPGILLIGIFGVFFMLKLTADYVRGISPDHLAFVASVSMGVTGLLLLVPLGTISFSATKFSILQPLMAFAVSIGAGFMTWLAREWDDRDVSPMLYPVAIFGILGIGTLLVYVALPNLFNLIQTNLVRFVGFNAGAAQRTIGEAQPFLQGSQSLSSAVIPQYGLMFFTAILGALVMVWRAVSADEHEAEKLLVLVWAAFITAAAFTQVRFNYYLAVPVAVLNAYLLGWILGAVGFDSATRDTIRNVEMYQVLAVVFVVMLVIPGLVMPVQVGNGQTATAAQTGNSTAPGAVTQWDGTLEWMQTNTPQEGNYGGAGNSMEYYGTYTEGDGDYDYPEGSYGVMSWWDYGHWITVEGERIPNANPFQEGATTAANYLLAQNESEANEVLNNLGDENEQTKYVMVDWKMVETNGQPGNVKFFAPTVFKDDASAGDYYDSIYTRQSRIAQHKQPYYDSQMVRLYRYHGSAVEPRPIVLDWKTTQGQDGQPLKVAPSALSQNANDTVVKRFDTMQEARKYVREDGSAQIGGIGPYPSERIPAMEHYRVVKESQSQSTQVPSHYQVLSQRVGLLQQAGVSTQDYFRTSPSWVKTFERVEGATVEGTGPANTNITASVRMQTDTGSAFTYTQMAQTDENGEFTMTLPYSTTGYDQWGTDEGYTNVSVRATGPYEFRTPQTAGEDGFEFTNGTAQVSEAQVLGEDDSPVTVSVDQQQTIPVEGANNSTGNNSAGPSDPGNQTGDNSSAGNGSVGNNSTGNESNSLPGPASPLTRGSLVGAYAATLVIARRD</sequence>
<feature type="transmembrane region" description="Helical" evidence="18">
    <location>
        <begin position="121"/>
        <end position="145"/>
    </location>
</feature>
<evidence type="ECO:0000256" key="16">
    <source>
        <dbReference type="ARBA" id="ARBA00034066"/>
    </source>
</evidence>
<feature type="transmembrane region" description="Helical" evidence="18">
    <location>
        <begin position="334"/>
        <end position="354"/>
    </location>
</feature>
<feature type="region of interest" description="Disordered" evidence="17">
    <location>
        <begin position="951"/>
        <end position="1005"/>
    </location>
</feature>
<dbReference type="InterPro" id="IPR048307">
    <property type="entry name" value="STT3_N"/>
</dbReference>
<keyword evidence="8 22" id="KW-0808">Transferase</keyword>
<gene>
    <name evidence="22" type="ORF">SAMN05421858_1700</name>
</gene>
<dbReference type="GO" id="GO:0046872">
    <property type="term" value="F:metal ion binding"/>
    <property type="evidence" value="ECO:0007669"/>
    <property type="project" value="UniProtKB-KW"/>
</dbReference>
<evidence type="ECO:0000256" key="17">
    <source>
        <dbReference type="SAM" id="MobiDB-lite"/>
    </source>
</evidence>
<dbReference type="InterPro" id="IPR003674">
    <property type="entry name" value="Oligo_trans_STT3"/>
</dbReference>
<organism evidence="22 23">
    <name type="scientific">Haladaptatus litoreus</name>
    <dbReference type="NCBI Taxonomy" id="553468"/>
    <lineage>
        <taxon>Archaea</taxon>
        <taxon>Methanobacteriati</taxon>
        <taxon>Methanobacteriota</taxon>
        <taxon>Stenosarchaea group</taxon>
        <taxon>Halobacteria</taxon>
        <taxon>Halobacteriales</taxon>
        <taxon>Haladaptataceae</taxon>
        <taxon>Haladaptatus</taxon>
    </lineage>
</organism>
<evidence type="ECO:0000256" key="8">
    <source>
        <dbReference type="ARBA" id="ARBA00022679"/>
    </source>
</evidence>
<comment type="similarity">
    <text evidence="5">Belongs to the STT3 family.</text>
</comment>
<evidence type="ECO:0000256" key="9">
    <source>
        <dbReference type="ARBA" id="ARBA00022692"/>
    </source>
</evidence>
<feature type="transmembrane region" description="Helical" evidence="18">
    <location>
        <begin position="486"/>
        <end position="505"/>
    </location>
</feature>
<proteinExistence type="inferred from homology"/>
<feature type="transmembrane region" description="Helical" evidence="18">
    <location>
        <begin position="222"/>
        <end position="238"/>
    </location>
</feature>
<keyword evidence="14" id="KW-0464">Manganese</keyword>
<dbReference type="InterPro" id="IPR041154">
    <property type="entry name" value="AglB_P1"/>
</dbReference>
<comment type="catalytic activity">
    <reaction evidence="16">
        <text>an archaeal dolichyl phosphooligosaccharide + [protein]-L-asparagine = an archaeal dolichyl phosphate + a glycoprotein with the oligosaccharide chain attached by N-beta-D-glycosyl linkage to a protein L-asparagine.</text>
        <dbReference type="EC" id="2.4.99.21"/>
    </reaction>
</comment>
<feature type="transmembrane region" description="Helical" evidence="18">
    <location>
        <begin position="453"/>
        <end position="474"/>
    </location>
</feature>
<feature type="transmembrane region" description="Helical" evidence="18">
    <location>
        <begin position="430"/>
        <end position="447"/>
    </location>
</feature>
<dbReference type="EC" id="2.4.99.21" evidence="6"/>
<feature type="domain" description="Archaeal glycosylation protein B peripheral" evidence="20">
    <location>
        <begin position="832"/>
        <end position="932"/>
    </location>
</feature>
<evidence type="ECO:0000256" key="12">
    <source>
        <dbReference type="ARBA" id="ARBA00022989"/>
    </source>
</evidence>
<feature type="transmembrane region" description="Helical" evidence="18">
    <location>
        <begin position="398"/>
        <end position="418"/>
    </location>
</feature>
<feature type="transmembrane region" description="Helical" evidence="18">
    <location>
        <begin position="302"/>
        <end position="322"/>
    </location>
</feature>
<reference evidence="23" key="1">
    <citation type="submission" date="2017-01" db="EMBL/GenBank/DDBJ databases">
        <authorList>
            <person name="Varghese N."/>
            <person name="Submissions S."/>
        </authorList>
    </citation>
    <scope>NUCLEOTIDE SEQUENCE [LARGE SCALE GENOMIC DNA]</scope>
    <source>
        <strain evidence="23">CGMCC 1.7737</strain>
    </source>
</reference>
<feature type="compositionally biased region" description="Low complexity" evidence="17">
    <location>
        <begin position="953"/>
        <end position="964"/>
    </location>
</feature>
<feature type="compositionally biased region" description="Low complexity" evidence="17">
    <location>
        <begin position="973"/>
        <end position="994"/>
    </location>
</feature>
<evidence type="ECO:0000256" key="2">
    <source>
        <dbReference type="ARBA" id="ARBA00001946"/>
    </source>
</evidence>
<dbReference type="PANTHER" id="PTHR13872:SF1">
    <property type="entry name" value="DOLICHYL-DIPHOSPHOOLIGOSACCHARIDE--PROTEIN GLYCOSYLTRANSFERASE SUBUNIT STT3B"/>
    <property type="match status" value="1"/>
</dbReference>
<evidence type="ECO:0000259" key="20">
    <source>
        <dbReference type="Pfam" id="PF18079"/>
    </source>
</evidence>
<protein>
    <recommendedName>
        <fullName evidence="6">dolichyl-phosphooligosaccharide-protein glycotransferase</fullName>
        <ecNumber evidence="6">2.4.99.21</ecNumber>
    </recommendedName>
    <alternativeName>
        <fullName evidence="15">Oligosaccharyl transferase</fullName>
    </alternativeName>
</protein>
<evidence type="ECO:0000256" key="6">
    <source>
        <dbReference type="ARBA" id="ARBA00012602"/>
    </source>
</evidence>
<dbReference type="RefSeq" id="WP_076429624.1">
    <property type="nucleotide sequence ID" value="NZ_FTNO01000001.1"/>
</dbReference>
<dbReference type="PANTHER" id="PTHR13872">
    <property type="entry name" value="DOLICHYL-DIPHOSPHOOLIGOSACCHARIDE--PROTEIN GLYCOSYLTRANSFERASE SUBUNIT"/>
    <property type="match status" value="1"/>
</dbReference>
<evidence type="ECO:0000256" key="18">
    <source>
        <dbReference type="SAM" id="Phobius"/>
    </source>
</evidence>
<dbReference type="GO" id="GO:0004576">
    <property type="term" value="F:oligosaccharyl transferase activity"/>
    <property type="evidence" value="ECO:0007669"/>
    <property type="project" value="InterPro"/>
</dbReference>
<dbReference type="Pfam" id="PF22627">
    <property type="entry name" value="AglB_core-like"/>
    <property type="match status" value="1"/>
</dbReference>
<keyword evidence="9 18" id="KW-0812">Transmembrane</keyword>
<evidence type="ECO:0000313" key="23">
    <source>
        <dbReference type="Proteomes" id="UP000186914"/>
    </source>
</evidence>
<dbReference type="Proteomes" id="UP000186914">
    <property type="component" value="Unassembled WGS sequence"/>
</dbReference>
<dbReference type="Gene3D" id="2.60.40.3390">
    <property type="match status" value="1"/>
</dbReference>
<dbReference type="InterPro" id="IPR026410">
    <property type="entry name" value="OlisacTrfase_arch"/>
</dbReference>
<evidence type="ECO:0000256" key="13">
    <source>
        <dbReference type="ARBA" id="ARBA00023136"/>
    </source>
</evidence>
<feature type="transmembrane region" description="Helical" evidence="18">
    <location>
        <begin position="152"/>
        <end position="169"/>
    </location>
</feature>
<evidence type="ECO:0000256" key="3">
    <source>
        <dbReference type="ARBA" id="ARBA00004651"/>
    </source>
</evidence>
<dbReference type="Gene3D" id="3.40.50.12610">
    <property type="match status" value="1"/>
</dbReference>
<evidence type="ECO:0000313" key="22">
    <source>
        <dbReference type="EMBL" id="SIR17635.1"/>
    </source>
</evidence>